<sequence length="137" mass="15862">MMTPDYIQHNEGVKRFGQINDLKDREAFKAIDEIMTKNAQRPEMLAEAGRPKNEMAFKIIANCDYVIAVHRVYMPDPQKIGDYYVAFDYELWRIKDGKFAEHWDSQRIPTPVPELMRAPLRNVQPNLPGADAPAKDK</sequence>
<name>A0A560HNX4_9PROT</name>
<dbReference type="EMBL" id="VITT01000043">
    <property type="protein sequence ID" value="TWB46820.1"/>
    <property type="molecule type" value="Genomic_DNA"/>
</dbReference>
<dbReference type="Proteomes" id="UP000318050">
    <property type="component" value="Unassembled WGS sequence"/>
</dbReference>
<reference evidence="1 2" key="1">
    <citation type="submission" date="2019-06" db="EMBL/GenBank/DDBJ databases">
        <title>Genomic Encyclopedia of Type Strains, Phase IV (KMG-V): Genome sequencing to study the core and pangenomes of soil and plant-associated prokaryotes.</title>
        <authorList>
            <person name="Whitman W."/>
        </authorList>
    </citation>
    <scope>NUCLEOTIDE SEQUENCE [LARGE SCALE GENOMIC DNA]</scope>
    <source>
        <strain evidence="1 2">BR 11140</strain>
    </source>
</reference>
<accession>A0A560HNX4</accession>
<dbReference type="Gene3D" id="3.10.450.50">
    <property type="match status" value="1"/>
</dbReference>
<organism evidence="1 2">
    <name type="scientific">Nitrospirillum amazonense</name>
    <dbReference type="NCBI Taxonomy" id="28077"/>
    <lineage>
        <taxon>Bacteria</taxon>
        <taxon>Pseudomonadati</taxon>
        <taxon>Pseudomonadota</taxon>
        <taxon>Alphaproteobacteria</taxon>
        <taxon>Rhodospirillales</taxon>
        <taxon>Azospirillaceae</taxon>
        <taxon>Nitrospirillum</taxon>
    </lineage>
</organism>
<evidence type="ECO:0000313" key="2">
    <source>
        <dbReference type="Proteomes" id="UP000318050"/>
    </source>
</evidence>
<gene>
    <name evidence="1" type="ORF">FBZ92_14315</name>
</gene>
<dbReference type="AlphaFoldDB" id="A0A560HNX4"/>
<evidence type="ECO:0008006" key="3">
    <source>
        <dbReference type="Google" id="ProtNLM"/>
    </source>
</evidence>
<proteinExistence type="predicted"/>
<comment type="caution">
    <text evidence="1">The sequence shown here is derived from an EMBL/GenBank/DDBJ whole genome shotgun (WGS) entry which is preliminary data.</text>
</comment>
<protein>
    <recommendedName>
        <fullName evidence="3">SnoaL-like aldol condensation-catalyzing enzyme</fullName>
    </recommendedName>
</protein>
<evidence type="ECO:0000313" key="1">
    <source>
        <dbReference type="EMBL" id="TWB46820.1"/>
    </source>
</evidence>